<name>A0AAU9SWU1_THLAR</name>
<keyword evidence="2" id="KW-0325">Glycoprotein</keyword>
<dbReference type="Pfam" id="PF03227">
    <property type="entry name" value="GILT"/>
    <property type="match status" value="1"/>
</dbReference>
<dbReference type="AlphaFoldDB" id="A0AAU9SWU1"/>
<sequence>ATVNVITSKLGSLEDALYNEYSKESLKQLLKNKASVKTILPLLRVSSMAIYLRLCITSFTIFLCLISPSSSQKVTLSLYYEALCPYCAEFIVNHLTKIFESGLISAIDLQLVPWGNAVIRPDGSILCQHGEAECALNAIHACAISAYPDVMKHFGYIYCTERLVLENKLEKWADCFEMAGLSRAALDCYINGYGNQLELRYAEETSELYPAHKFVPWVVVNNIQPLEEKYQNFVMYVCKAFGSNQVPEACNHSVETLSRFNDTSVEKLSYSHQVCYSNQ</sequence>
<dbReference type="Proteomes" id="UP000836841">
    <property type="component" value="Chromosome 6"/>
</dbReference>
<gene>
    <name evidence="3" type="ORF">TAV2_LOCUS18760</name>
</gene>
<dbReference type="PANTHER" id="PTHR13234">
    <property type="entry name" value="GAMMA-INTERFERON INDUCIBLE LYSOSOMAL THIOL REDUCTASE GILT"/>
    <property type="match status" value="1"/>
</dbReference>
<organism evidence="3 4">
    <name type="scientific">Thlaspi arvense</name>
    <name type="common">Field penny-cress</name>
    <dbReference type="NCBI Taxonomy" id="13288"/>
    <lineage>
        <taxon>Eukaryota</taxon>
        <taxon>Viridiplantae</taxon>
        <taxon>Streptophyta</taxon>
        <taxon>Embryophyta</taxon>
        <taxon>Tracheophyta</taxon>
        <taxon>Spermatophyta</taxon>
        <taxon>Magnoliopsida</taxon>
        <taxon>eudicotyledons</taxon>
        <taxon>Gunneridae</taxon>
        <taxon>Pentapetalae</taxon>
        <taxon>rosids</taxon>
        <taxon>malvids</taxon>
        <taxon>Brassicales</taxon>
        <taxon>Brassicaceae</taxon>
        <taxon>Thlaspideae</taxon>
        <taxon>Thlaspi</taxon>
    </lineage>
</organism>
<evidence type="ECO:0008006" key="5">
    <source>
        <dbReference type="Google" id="ProtNLM"/>
    </source>
</evidence>
<dbReference type="PANTHER" id="PTHR13234:SF48">
    <property type="entry name" value="GAMMA INTERFERON RESPONSIVE LYSOSOMAL THIOL (GILT) REDUCTASE FAMILY PROTEIN"/>
    <property type="match status" value="1"/>
</dbReference>
<dbReference type="InterPro" id="IPR004911">
    <property type="entry name" value="Interferon-induced_GILT"/>
</dbReference>
<evidence type="ECO:0000256" key="1">
    <source>
        <dbReference type="ARBA" id="ARBA00005679"/>
    </source>
</evidence>
<protein>
    <recommendedName>
        <fullName evidence="5">Gamma-interferon-inducible lysosomal thiol reductase</fullName>
    </recommendedName>
</protein>
<keyword evidence="4" id="KW-1185">Reference proteome</keyword>
<proteinExistence type="inferred from homology"/>
<reference evidence="3 4" key="1">
    <citation type="submission" date="2022-03" db="EMBL/GenBank/DDBJ databases">
        <authorList>
            <person name="Nunn A."/>
            <person name="Chopra R."/>
            <person name="Nunn A."/>
            <person name="Contreras Garrido A."/>
        </authorList>
    </citation>
    <scope>NUCLEOTIDE SEQUENCE [LARGE SCALE GENOMIC DNA]</scope>
</reference>
<feature type="non-terminal residue" evidence="3">
    <location>
        <position position="279"/>
    </location>
</feature>
<evidence type="ECO:0000256" key="2">
    <source>
        <dbReference type="ARBA" id="ARBA00023180"/>
    </source>
</evidence>
<accession>A0AAU9SWU1</accession>
<comment type="similarity">
    <text evidence="1">Belongs to the GILT family.</text>
</comment>
<feature type="non-terminal residue" evidence="3">
    <location>
        <position position="1"/>
    </location>
</feature>
<evidence type="ECO:0000313" key="3">
    <source>
        <dbReference type="EMBL" id="CAH2074629.1"/>
    </source>
</evidence>
<dbReference type="EMBL" id="OU466862">
    <property type="protein sequence ID" value="CAH2074629.1"/>
    <property type="molecule type" value="Genomic_DNA"/>
</dbReference>
<dbReference type="GO" id="GO:0016671">
    <property type="term" value="F:oxidoreductase activity, acting on a sulfur group of donors, disulfide as acceptor"/>
    <property type="evidence" value="ECO:0007669"/>
    <property type="project" value="InterPro"/>
</dbReference>
<evidence type="ECO:0000313" key="4">
    <source>
        <dbReference type="Proteomes" id="UP000836841"/>
    </source>
</evidence>